<dbReference type="InterPro" id="IPR050143">
    <property type="entry name" value="TRIM/RBCC"/>
</dbReference>
<reference evidence="7" key="1">
    <citation type="submission" date="2019-08" db="EMBL/GenBank/DDBJ databases">
        <title>Three high-quality genomes provides insights into domestication of ducks.</title>
        <authorList>
            <person name="Hou Z.C."/>
            <person name="Zhu F."/>
            <person name="Yin Z.T."/>
            <person name="Zhang F."/>
        </authorList>
    </citation>
    <scope>NUCLEOTIDE SEQUENCE [LARGE SCALE GENOMIC DNA]</scope>
</reference>
<feature type="domain" description="B30.2/SPRY" evidence="6">
    <location>
        <begin position="231"/>
        <end position="418"/>
    </location>
</feature>
<organism evidence="7 8">
    <name type="scientific">Anas platyrhynchos</name>
    <name type="common">Mallard</name>
    <name type="synonym">Anas boschas</name>
    <dbReference type="NCBI Taxonomy" id="8839"/>
    <lineage>
        <taxon>Eukaryota</taxon>
        <taxon>Metazoa</taxon>
        <taxon>Chordata</taxon>
        <taxon>Craniata</taxon>
        <taxon>Vertebrata</taxon>
        <taxon>Euteleostomi</taxon>
        <taxon>Archelosauria</taxon>
        <taxon>Archosauria</taxon>
        <taxon>Dinosauria</taxon>
        <taxon>Saurischia</taxon>
        <taxon>Theropoda</taxon>
        <taxon>Coelurosauria</taxon>
        <taxon>Aves</taxon>
        <taxon>Neognathae</taxon>
        <taxon>Galloanserae</taxon>
        <taxon>Anseriformes</taxon>
        <taxon>Anatidae</taxon>
        <taxon>Anatinae</taxon>
        <taxon>Anas</taxon>
    </lineage>
</organism>
<dbReference type="SMART" id="SM00589">
    <property type="entry name" value="PRY"/>
    <property type="match status" value="1"/>
</dbReference>
<dbReference type="InterPro" id="IPR013083">
    <property type="entry name" value="Znf_RING/FYVE/PHD"/>
</dbReference>
<name>A0A8B9T1N1_ANAPL</name>
<evidence type="ECO:0000256" key="3">
    <source>
        <dbReference type="ARBA" id="ARBA00022833"/>
    </source>
</evidence>
<evidence type="ECO:0000259" key="6">
    <source>
        <dbReference type="PROSITE" id="PS50188"/>
    </source>
</evidence>
<dbReference type="Pfam" id="PF00622">
    <property type="entry name" value="SPRY"/>
    <property type="match status" value="1"/>
</dbReference>
<dbReference type="SMART" id="SM00184">
    <property type="entry name" value="RING"/>
    <property type="match status" value="1"/>
</dbReference>
<keyword evidence="1" id="KW-0479">Metal-binding</keyword>
<reference evidence="7" key="2">
    <citation type="submission" date="2025-08" db="UniProtKB">
        <authorList>
            <consortium name="Ensembl"/>
        </authorList>
    </citation>
    <scope>IDENTIFICATION</scope>
</reference>
<dbReference type="PANTHER" id="PTHR24103">
    <property type="entry name" value="E3 UBIQUITIN-PROTEIN LIGASE TRIM"/>
    <property type="match status" value="1"/>
</dbReference>
<dbReference type="SUPFAM" id="SSF57850">
    <property type="entry name" value="RING/U-box"/>
    <property type="match status" value="1"/>
</dbReference>
<keyword evidence="3" id="KW-0862">Zinc</keyword>
<evidence type="ECO:0000256" key="4">
    <source>
        <dbReference type="PROSITE-ProRule" id="PRU00175"/>
    </source>
</evidence>
<dbReference type="InterPro" id="IPR003879">
    <property type="entry name" value="Butyrophylin_SPRY"/>
</dbReference>
<dbReference type="SMART" id="SM00449">
    <property type="entry name" value="SPRY"/>
    <property type="match status" value="1"/>
</dbReference>
<feature type="domain" description="RING-type" evidence="5">
    <location>
        <begin position="16"/>
        <end position="57"/>
    </location>
</feature>
<accession>A0A8B9T1N1</accession>
<dbReference type="InterPro" id="IPR017907">
    <property type="entry name" value="Znf_RING_CS"/>
</dbReference>
<evidence type="ECO:0008006" key="9">
    <source>
        <dbReference type="Google" id="ProtNLM"/>
    </source>
</evidence>
<evidence type="ECO:0000256" key="2">
    <source>
        <dbReference type="ARBA" id="ARBA00022771"/>
    </source>
</evidence>
<dbReference type="Gene3D" id="2.60.120.920">
    <property type="match status" value="1"/>
</dbReference>
<dbReference type="InterPro" id="IPR043136">
    <property type="entry name" value="B30.2/SPRY_sf"/>
</dbReference>
<dbReference type="Gene3D" id="3.30.40.10">
    <property type="entry name" value="Zinc/RING finger domain, C3HC4 (zinc finger)"/>
    <property type="match status" value="1"/>
</dbReference>
<dbReference type="PROSITE" id="PS50188">
    <property type="entry name" value="B302_SPRY"/>
    <property type="match status" value="1"/>
</dbReference>
<dbReference type="InterPro" id="IPR013320">
    <property type="entry name" value="ConA-like_dom_sf"/>
</dbReference>
<dbReference type="Pfam" id="PF13765">
    <property type="entry name" value="PRY"/>
    <property type="match status" value="1"/>
</dbReference>
<dbReference type="InterPro" id="IPR006574">
    <property type="entry name" value="PRY"/>
</dbReference>
<dbReference type="InterPro" id="IPR001841">
    <property type="entry name" value="Znf_RING"/>
</dbReference>
<evidence type="ECO:0000256" key="1">
    <source>
        <dbReference type="ARBA" id="ARBA00022723"/>
    </source>
</evidence>
<dbReference type="PRINTS" id="PR01407">
    <property type="entry name" value="BUTYPHLNCDUF"/>
</dbReference>
<dbReference type="GO" id="GO:0008270">
    <property type="term" value="F:zinc ion binding"/>
    <property type="evidence" value="ECO:0007669"/>
    <property type="project" value="UniProtKB-KW"/>
</dbReference>
<sequence>MASQSPSESLQGEASCSICLGYFQEPVSIPCGHNFCRECITRCWEGLEANFSCPQCRQTASHKSFRPSRELAKIAEIAQQSELASRQRSSGARGTSSPSALVCDRSQAHRLHTVLPAEEAAQEYKVKHWDVLAAFPAHQKSLGKGKTQPSEKTKNEGKKIVCEFEQLHQFLKDQERLLLTQLADLDRAITRVQEEAVVKVSEEMAHLDTLIWEMEGKFQQPASKFLLVRAQSIWASTLLLTHLVLHPTASITLDPDTAHPDLILSEDRKSVRRGEGRQDLPDNPERFDYWPFVLGYQSFATGRHCWEVEVGDEGDWAIGVAKESIARKGQLSLCPKGGIWGVEKWGGQVRALTTRKVTLLPLRVLPRRVSVHLDYAGGTVAFFDADEGGLIFIFSRASFTGERVRPWLWVVGAREQKK</sequence>
<dbReference type="Pfam" id="PF15227">
    <property type="entry name" value="zf-C3HC4_4"/>
    <property type="match status" value="1"/>
</dbReference>
<dbReference type="InterPro" id="IPR003877">
    <property type="entry name" value="SPRY_dom"/>
</dbReference>
<dbReference type="CDD" id="cd16594">
    <property type="entry name" value="RING-HC_TRIM7-like_C-IV"/>
    <property type="match status" value="1"/>
</dbReference>
<keyword evidence="2 4" id="KW-0863">Zinc-finger</keyword>
<dbReference type="Ensembl" id="ENSAPLT00020015697.1">
    <property type="protein sequence ID" value="ENSAPLP00020014576.1"/>
    <property type="gene ID" value="ENSAPLG00020010598.1"/>
</dbReference>
<evidence type="ECO:0000313" key="7">
    <source>
        <dbReference type="Ensembl" id="ENSAPLP00020014576.1"/>
    </source>
</evidence>
<reference evidence="7" key="3">
    <citation type="submission" date="2025-09" db="UniProtKB">
        <authorList>
            <consortium name="Ensembl"/>
        </authorList>
    </citation>
    <scope>IDENTIFICATION</scope>
</reference>
<evidence type="ECO:0000259" key="5">
    <source>
        <dbReference type="PROSITE" id="PS50089"/>
    </source>
</evidence>
<dbReference type="Proteomes" id="UP000694400">
    <property type="component" value="Chromosome 30"/>
</dbReference>
<evidence type="ECO:0000313" key="8">
    <source>
        <dbReference type="Proteomes" id="UP000694400"/>
    </source>
</evidence>
<dbReference type="SUPFAM" id="SSF49899">
    <property type="entry name" value="Concanavalin A-like lectins/glucanases"/>
    <property type="match status" value="1"/>
</dbReference>
<dbReference type="CDD" id="cd12888">
    <property type="entry name" value="SPRY_PRY_TRIM7_like"/>
    <property type="match status" value="1"/>
</dbReference>
<protein>
    <recommendedName>
        <fullName evidence="9">Tripartite motif-containing protein 39</fullName>
    </recommendedName>
</protein>
<dbReference type="PROSITE" id="PS00518">
    <property type="entry name" value="ZF_RING_1"/>
    <property type="match status" value="1"/>
</dbReference>
<dbReference type="PROSITE" id="PS50089">
    <property type="entry name" value="ZF_RING_2"/>
    <property type="match status" value="1"/>
</dbReference>
<dbReference type="InterPro" id="IPR001870">
    <property type="entry name" value="B30.2/SPRY"/>
</dbReference>
<proteinExistence type="predicted"/>
<dbReference type="AlphaFoldDB" id="A0A8B9T1N1"/>
<dbReference type="FunFam" id="2.60.120.920:FF:000004">
    <property type="entry name" value="Butyrophilin subfamily 1 member A1"/>
    <property type="match status" value="1"/>
</dbReference>